<evidence type="ECO:0000256" key="2">
    <source>
        <dbReference type="SAM" id="MobiDB-lite"/>
    </source>
</evidence>
<dbReference type="PANTHER" id="PTHR13633:SF3">
    <property type="entry name" value="MITOCHONDRIAL TRANSCRIPTION RESCUE FACTOR 1"/>
    <property type="match status" value="1"/>
</dbReference>
<dbReference type="Proteomes" id="UP000326759">
    <property type="component" value="Unassembled WGS sequence"/>
</dbReference>
<evidence type="ECO:0000259" key="3">
    <source>
        <dbReference type="Pfam" id="PF25818"/>
    </source>
</evidence>
<feature type="compositionally biased region" description="Acidic residues" evidence="2">
    <location>
        <begin position="83"/>
        <end position="92"/>
    </location>
</feature>
<name>A0A5N5SWZ6_9CRUS</name>
<dbReference type="AlphaFoldDB" id="A0A5N5SWZ6"/>
<dbReference type="PANTHER" id="PTHR13633">
    <property type="entry name" value="MITOCHONDRIAL TRANSCRIPTION RESCUE FACTOR 1"/>
    <property type="match status" value="1"/>
</dbReference>
<dbReference type="OrthoDB" id="4150at2759"/>
<dbReference type="SUPFAM" id="SSF55174">
    <property type="entry name" value="Alpha-L RNA-binding motif"/>
    <property type="match status" value="1"/>
</dbReference>
<feature type="domain" description="Mitochondrial transcription rescue factor 1 C-terminal" evidence="3">
    <location>
        <begin position="104"/>
        <end position="153"/>
    </location>
</feature>
<sequence length="156" mass="18253">SRINYKIPFIQNGNHNKIFNKYINSYCNILLKKESNIFSQRSLVYAVNRIQIKDWNKSLYNFQLVRLKSSKSKKRGRERDQDTDTDEESDDEDEWIIEKGKNFKDKKVMTPSLRLDAIVKAGIGMSRSKAEESFYGGKIRINNSKPKKKSIMVSHV</sequence>
<proteinExistence type="predicted"/>
<keyword evidence="5" id="KW-1185">Reference proteome</keyword>
<comment type="caution">
    <text evidence="4">The sequence shown here is derived from an EMBL/GenBank/DDBJ whole genome shotgun (WGS) entry which is preliminary data.</text>
</comment>
<dbReference type="PROSITE" id="PS50889">
    <property type="entry name" value="S4"/>
    <property type="match status" value="1"/>
</dbReference>
<organism evidence="4 5">
    <name type="scientific">Armadillidium nasatum</name>
    <dbReference type="NCBI Taxonomy" id="96803"/>
    <lineage>
        <taxon>Eukaryota</taxon>
        <taxon>Metazoa</taxon>
        <taxon>Ecdysozoa</taxon>
        <taxon>Arthropoda</taxon>
        <taxon>Crustacea</taxon>
        <taxon>Multicrustacea</taxon>
        <taxon>Malacostraca</taxon>
        <taxon>Eumalacostraca</taxon>
        <taxon>Peracarida</taxon>
        <taxon>Isopoda</taxon>
        <taxon>Oniscidea</taxon>
        <taxon>Crinocheta</taxon>
        <taxon>Armadillidiidae</taxon>
        <taxon>Armadillidium</taxon>
    </lineage>
</organism>
<dbReference type="Pfam" id="PF25818">
    <property type="entry name" value="MTRES1_C"/>
    <property type="match status" value="1"/>
</dbReference>
<feature type="region of interest" description="Disordered" evidence="2">
    <location>
        <begin position="70"/>
        <end position="92"/>
    </location>
</feature>
<dbReference type="GO" id="GO:0005739">
    <property type="term" value="C:mitochondrion"/>
    <property type="evidence" value="ECO:0007669"/>
    <property type="project" value="TreeGrafter"/>
</dbReference>
<feature type="non-terminal residue" evidence="4">
    <location>
        <position position="1"/>
    </location>
</feature>
<evidence type="ECO:0000256" key="1">
    <source>
        <dbReference type="PROSITE-ProRule" id="PRU00182"/>
    </source>
</evidence>
<dbReference type="EMBL" id="SEYY01019026">
    <property type="protein sequence ID" value="KAB7498756.1"/>
    <property type="molecule type" value="Genomic_DNA"/>
</dbReference>
<evidence type="ECO:0000313" key="5">
    <source>
        <dbReference type="Proteomes" id="UP000326759"/>
    </source>
</evidence>
<dbReference type="InterPro" id="IPR057896">
    <property type="entry name" value="MTRES1_C"/>
</dbReference>
<gene>
    <name evidence="4" type="ORF">Anas_11189</name>
</gene>
<protein>
    <recommendedName>
        <fullName evidence="3">Mitochondrial transcription rescue factor 1 C-terminal domain-containing protein</fullName>
    </recommendedName>
</protein>
<accession>A0A5N5SWZ6</accession>
<reference evidence="4 5" key="1">
    <citation type="journal article" date="2019" name="PLoS Biol.">
        <title>Sex chromosomes control vertical transmission of feminizing Wolbachia symbionts in an isopod.</title>
        <authorList>
            <person name="Becking T."/>
            <person name="Chebbi M.A."/>
            <person name="Giraud I."/>
            <person name="Moumen B."/>
            <person name="Laverre T."/>
            <person name="Caubet Y."/>
            <person name="Peccoud J."/>
            <person name="Gilbert C."/>
            <person name="Cordaux R."/>
        </authorList>
    </citation>
    <scope>NUCLEOTIDE SEQUENCE [LARGE SCALE GENOMIC DNA]</scope>
    <source>
        <strain evidence="4">ANa2</strain>
        <tissue evidence="4">Whole body excluding digestive tract and cuticle</tissue>
    </source>
</reference>
<dbReference type="GO" id="GO:1903108">
    <property type="term" value="P:regulation of mitochondrial transcription"/>
    <property type="evidence" value="ECO:0007669"/>
    <property type="project" value="TreeGrafter"/>
</dbReference>
<evidence type="ECO:0000313" key="4">
    <source>
        <dbReference type="EMBL" id="KAB7498756.1"/>
    </source>
</evidence>
<keyword evidence="1" id="KW-0694">RNA-binding</keyword>
<dbReference type="GO" id="GO:0003723">
    <property type="term" value="F:RNA binding"/>
    <property type="evidence" value="ECO:0007669"/>
    <property type="project" value="UniProtKB-KW"/>
</dbReference>